<dbReference type="InterPro" id="IPR003782">
    <property type="entry name" value="SCO1/SenC"/>
</dbReference>
<dbReference type="Proteomes" id="UP000199600">
    <property type="component" value="Unassembled WGS sequence"/>
</dbReference>
<dbReference type="InterPro" id="IPR036249">
    <property type="entry name" value="Thioredoxin-like_sf"/>
</dbReference>
<comment type="similarity">
    <text evidence="1">Belongs to the SCO1/2 family.</text>
</comment>
<keyword evidence="2" id="KW-0472">Membrane</keyword>
<dbReference type="EMBL" id="FLQY01000386">
    <property type="protein sequence ID" value="SBT10979.1"/>
    <property type="molecule type" value="Genomic_DNA"/>
</dbReference>
<protein>
    <recommendedName>
        <fullName evidence="5">Thioredoxin domain-containing protein</fullName>
    </recommendedName>
</protein>
<sequence>MTAVTPTSNSKRNTLLLLAAVFVLPFVVGSGLFWLDWRPEKYINHGDLLQPPIPLPETGLSHADGRPLPASDFRGKWLLVLPVNGACDKDCEKSLQLMQQVHLALNKEQDRLLRVLVSIDSSGTHSTPALPELQQRLPDIVVAMAKASTEVNVWRSLLGDSGQKVFIVDPLGNVMMRYAEPIDMRGVLKDLERLLKYSWVR</sequence>
<keyword evidence="2" id="KW-1133">Transmembrane helix</keyword>
<dbReference type="Gene3D" id="3.40.30.10">
    <property type="entry name" value="Glutaredoxin"/>
    <property type="match status" value="1"/>
</dbReference>
<evidence type="ECO:0000313" key="3">
    <source>
        <dbReference type="EMBL" id="SBT10979.1"/>
    </source>
</evidence>
<reference evidence="3 4" key="1">
    <citation type="submission" date="2016-06" db="EMBL/GenBank/DDBJ databases">
        <authorList>
            <person name="Kjaerup R.B."/>
            <person name="Dalgaard T.S."/>
            <person name="Juul-Madsen H.R."/>
        </authorList>
    </citation>
    <scope>NUCLEOTIDE SEQUENCE [LARGE SCALE GENOMIC DNA]</scope>
    <source>
        <strain evidence="3">2</strain>
    </source>
</reference>
<dbReference type="AlphaFoldDB" id="A0A1A8Y1H1"/>
<evidence type="ECO:0000313" key="4">
    <source>
        <dbReference type="Proteomes" id="UP000199600"/>
    </source>
</evidence>
<proteinExistence type="inferred from homology"/>
<name>A0A1A8Y1H1_9RHOO</name>
<feature type="transmembrane region" description="Helical" evidence="2">
    <location>
        <begin position="15"/>
        <end position="35"/>
    </location>
</feature>
<gene>
    <name evidence="3" type="ORF">PROAA_810021</name>
</gene>
<evidence type="ECO:0000256" key="1">
    <source>
        <dbReference type="ARBA" id="ARBA00010996"/>
    </source>
</evidence>
<keyword evidence="2" id="KW-0812">Transmembrane</keyword>
<dbReference type="SUPFAM" id="SSF52833">
    <property type="entry name" value="Thioredoxin-like"/>
    <property type="match status" value="1"/>
</dbReference>
<dbReference type="RefSeq" id="WP_186412525.1">
    <property type="nucleotide sequence ID" value="NZ_FLQY01000386.1"/>
</dbReference>
<accession>A0A1A8Y1H1</accession>
<evidence type="ECO:0008006" key="5">
    <source>
        <dbReference type="Google" id="ProtNLM"/>
    </source>
</evidence>
<dbReference type="Pfam" id="PF02630">
    <property type="entry name" value="SCO1-SenC"/>
    <property type="match status" value="1"/>
</dbReference>
<organism evidence="3 4">
    <name type="scientific">Candidatus Propionivibrio aalborgensis</name>
    <dbReference type="NCBI Taxonomy" id="1860101"/>
    <lineage>
        <taxon>Bacteria</taxon>
        <taxon>Pseudomonadati</taxon>
        <taxon>Pseudomonadota</taxon>
        <taxon>Betaproteobacteria</taxon>
        <taxon>Rhodocyclales</taxon>
        <taxon>Rhodocyclaceae</taxon>
        <taxon>Propionivibrio</taxon>
    </lineage>
</organism>
<evidence type="ECO:0000256" key="2">
    <source>
        <dbReference type="SAM" id="Phobius"/>
    </source>
</evidence>
<keyword evidence="4" id="KW-1185">Reference proteome</keyword>